<evidence type="ECO:0000256" key="4">
    <source>
        <dbReference type="ARBA" id="ARBA00022692"/>
    </source>
</evidence>
<protein>
    <submittedName>
        <fullName evidence="9">Putative AgrB-like protein</fullName>
        <ecNumber evidence="9">3.4.-.-</ecNumber>
    </submittedName>
</protein>
<keyword evidence="6 8" id="KW-1133">Transmembrane helix</keyword>
<feature type="transmembrane region" description="Helical" evidence="8">
    <location>
        <begin position="140"/>
        <end position="157"/>
    </location>
</feature>
<keyword evidence="5 9" id="KW-0378">Hydrolase</keyword>
<keyword evidence="10" id="KW-1185">Reference proteome</keyword>
<dbReference type="EC" id="3.4.-.-" evidence="9"/>
<dbReference type="OrthoDB" id="1739852at2"/>
<dbReference type="STRING" id="48256.CLHUN_37120"/>
<evidence type="ECO:0000256" key="1">
    <source>
        <dbReference type="ARBA" id="ARBA00022475"/>
    </source>
</evidence>
<evidence type="ECO:0000256" key="5">
    <source>
        <dbReference type="ARBA" id="ARBA00022801"/>
    </source>
</evidence>
<comment type="caution">
    <text evidence="9">The sequence shown here is derived from an EMBL/GenBank/DDBJ whole genome shotgun (WGS) entry which is preliminary data.</text>
</comment>
<evidence type="ECO:0000256" key="6">
    <source>
        <dbReference type="ARBA" id="ARBA00022989"/>
    </source>
</evidence>
<keyword evidence="2" id="KW-0673">Quorum sensing</keyword>
<name>A0A1V4SG10_RUMHU</name>
<feature type="transmembrane region" description="Helical" evidence="8">
    <location>
        <begin position="163"/>
        <end position="180"/>
    </location>
</feature>
<evidence type="ECO:0000256" key="3">
    <source>
        <dbReference type="ARBA" id="ARBA00022670"/>
    </source>
</evidence>
<proteinExistence type="predicted"/>
<evidence type="ECO:0000256" key="8">
    <source>
        <dbReference type="SAM" id="Phobius"/>
    </source>
</evidence>
<dbReference type="GO" id="GO:0008233">
    <property type="term" value="F:peptidase activity"/>
    <property type="evidence" value="ECO:0007669"/>
    <property type="project" value="UniProtKB-KW"/>
</dbReference>
<reference evidence="9 10" key="1">
    <citation type="submission" date="2017-03" db="EMBL/GenBank/DDBJ databases">
        <title>Genome sequence of Clostridium hungatei DSM 14427.</title>
        <authorList>
            <person name="Poehlein A."/>
            <person name="Daniel R."/>
        </authorList>
    </citation>
    <scope>NUCLEOTIDE SEQUENCE [LARGE SCALE GENOMIC DNA]</scope>
    <source>
        <strain evidence="9 10">DSM 14427</strain>
    </source>
</reference>
<evidence type="ECO:0000313" key="9">
    <source>
        <dbReference type="EMBL" id="OPX42415.1"/>
    </source>
</evidence>
<keyword evidence="4 8" id="KW-0812">Transmembrane</keyword>
<keyword evidence="1" id="KW-1003">Cell membrane</keyword>
<feature type="transmembrane region" description="Helical" evidence="8">
    <location>
        <begin position="109"/>
        <end position="128"/>
    </location>
</feature>
<accession>A0A1V4SG10</accession>
<evidence type="ECO:0000313" key="10">
    <source>
        <dbReference type="Proteomes" id="UP000191554"/>
    </source>
</evidence>
<keyword evidence="3" id="KW-0645">Protease</keyword>
<keyword evidence="7 8" id="KW-0472">Membrane</keyword>
<feature type="transmembrane region" description="Helical" evidence="8">
    <location>
        <begin position="33"/>
        <end position="55"/>
    </location>
</feature>
<evidence type="ECO:0000256" key="7">
    <source>
        <dbReference type="ARBA" id="ARBA00023136"/>
    </source>
</evidence>
<dbReference type="EMBL" id="MZGX01000029">
    <property type="protein sequence ID" value="OPX42415.1"/>
    <property type="molecule type" value="Genomic_DNA"/>
</dbReference>
<dbReference type="Proteomes" id="UP000191554">
    <property type="component" value="Unassembled WGS sequence"/>
</dbReference>
<dbReference type="AlphaFoldDB" id="A0A1V4SG10"/>
<evidence type="ECO:0000256" key="2">
    <source>
        <dbReference type="ARBA" id="ARBA00022654"/>
    </source>
</evidence>
<sequence length="188" mass="21537">MEITFYRKLADRVAESVINSHEYSESEAKRIRYGLVCIFSDLYKFILMFVCFSLFSATREFLLAFLAVLLLRPVLGGYHAKSEVTCIFVSFATMLASVVAGKSNLLPSYLQIALLFLLPLVCILIAPVRTRKVIEKKLKYKILGALLTTALLLLDYFLIQDQILQVSVIIIYFLSIYQLIKNKKHQRI</sequence>
<dbReference type="Pfam" id="PF04647">
    <property type="entry name" value="AgrB"/>
    <property type="match status" value="1"/>
</dbReference>
<dbReference type="InterPro" id="IPR006741">
    <property type="entry name" value="AgrB"/>
</dbReference>
<dbReference type="SMART" id="SM00793">
    <property type="entry name" value="AgrB"/>
    <property type="match status" value="1"/>
</dbReference>
<organism evidence="9 10">
    <name type="scientific">Ruminiclostridium hungatei</name>
    <name type="common">Clostridium hungatei</name>
    <dbReference type="NCBI Taxonomy" id="48256"/>
    <lineage>
        <taxon>Bacteria</taxon>
        <taxon>Bacillati</taxon>
        <taxon>Bacillota</taxon>
        <taxon>Clostridia</taxon>
        <taxon>Eubacteriales</taxon>
        <taxon>Oscillospiraceae</taxon>
        <taxon>Ruminiclostridium</taxon>
    </lineage>
</organism>
<dbReference type="RefSeq" id="WP_080066116.1">
    <property type="nucleotide sequence ID" value="NZ_MZGX01000029.1"/>
</dbReference>
<feature type="transmembrane region" description="Helical" evidence="8">
    <location>
        <begin position="85"/>
        <end position="103"/>
    </location>
</feature>
<gene>
    <name evidence="9" type="ORF">CLHUN_37120</name>
</gene>
<dbReference type="GO" id="GO:0016020">
    <property type="term" value="C:membrane"/>
    <property type="evidence" value="ECO:0007669"/>
    <property type="project" value="InterPro"/>
</dbReference>
<dbReference type="GO" id="GO:0009372">
    <property type="term" value="P:quorum sensing"/>
    <property type="evidence" value="ECO:0007669"/>
    <property type="project" value="UniProtKB-KW"/>
</dbReference>
<dbReference type="GO" id="GO:0006508">
    <property type="term" value="P:proteolysis"/>
    <property type="evidence" value="ECO:0007669"/>
    <property type="project" value="UniProtKB-KW"/>
</dbReference>
<feature type="transmembrane region" description="Helical" evidence="8">
    <location>
        <begin position="61"/>
        <end position="78"/>
    </location>
</feature>